<dbReference type="EMBL" id="JAVFWL010000006">
    <property type="protein sequence ID" value="KAK6764452.1"/>
    <property type="molecule type" value="Genomic_DNA"/>
</dbReference>
<name>A0ABR1EP77_NECAM</name>
<keyword evidence="2" id="KW-1185">Reference proteome</keyword>
<proteinExistence type="predicted"/>
<reference evidence="1 2" key="1">
    <citation type="submission" date="2023-08" db="EMBL/GenBank/DDBJ databases">
        <title>A Necator americanus chromosomal reference genome.</title>
        <authorList>
            <person name="Ilik V."/>
            <person name="Petrzelkova K.J."/>
            <person name="Pardy F."/>
            <person name="Fuh T."/>
            <person name="Niatou-Singa F.S."/>
            <person name="Gouil Q."/>
            <person name="Baker L."/>
            <person name="Ritchie M.E."/>
            <person name="Jex A.R."/>
            <person name="Gazzola D."/>
            <person name="Li H."/>
            <person name="Toshio Fujiwara R."/>
            <person name="Zhan B."/>
            <person name="Aroian R.V."/>
            <person name="Pafco B."/>
            <person name="Schwarz E.M."/>
        </authorList>
    </citation>
    <scope>NUCLEOTIDE SEQUENCE [LARGE SCALE GENOMIC DNA]</scope>
    <source>
        <strain evidence="1 2">Aroian</strain>
        <tissue evidence="1">Whole animal</tissue>
    </source>
</reference>
<evidence type="ECO:0000313" key="2">
    <source>
        <dbReference type="Proteomes" id="UP001303046"/>
    </source>
</evidence>
<gene>
    <name evidence="1" type="primary">Necator_chrX.g24848</name>
    <name evidence="1" type="ORF">RB195_024683</name>
</gene>
<dbReference type="Proteomes" id="UP001303046">
    <property type="component" value="Unassembled WGS sequence"/>
</dbReference>
<evidence type="ECO:0000313" key="1">
    <source>
        <dbReference type="EMBL" id="KAK6764452.1"/>
    </source>
</evidence>
<sequence length="228" mass="26067">MNKLSFLTTDQIDDGDIRTRNLFNFERAFPLGSAELVCKTIGGVRYGGWQLVDDITPSDWMSSICNEKWAVSCSVIYGGVISKDDRLLLQTEAKKRMSSPAPNRSGETIGWSCAIARDIEQLMCVADDLHALRRIMPLAAREVRFSRVSDWTIMKEETVLSYLVREEVERTMIEIQRDRTVKVTVIIKDKEIMKSCVLVNTKLGDYKCWAKRKEDKSLRCPSRLVDYG</sequence>
<accession>A0ABR1EP77</accession>
<organism evidence="1 2">
    <name type="scientific">Necator americanus</name>
    <name type="common">Human hookworm</name>
    <dbReference type="NCBI Taxonomy" id="51031"/>
    <lineage>
        <taxon>Eukaryota</taxon>
        <taxon>Metazoa</taxon>
        <taxon>Ecdysozoa</taxon>
        <taxon>Nematoda</taxon>
        <taxon>Chromadorea</taxon>
        <taxon>Rhabditida</taxon>
        <taxon>Rhabditina</taxon>
        <taxon>Rhabditomorpha</taxon>
        <taxon>Strongyloidea</taxon>
        <taxon>Ancylostomatidae</taxon>
        <taxon>Bunostominae</taxon>
        <taxon>Necator</taxon>
    </lineage>
</organism>
<comment type="caution">
    <text evidence="1">The sequence shown here is derived from an EMBL/GenBank/DDBJ whole genome shotgun (WGS) entry which is preliminary data.</text>
</comment>
<protein>
    <submittedName>
        <fullName evidence="1">Uncharacterized protein</fullName>
    </submittedName>
</protein>